<dbReference type="PANTHER" id="PTHR11802">
    <property type="entry name" value="SERINE PROTEASE FAMILY S10 SERINE CARBOXYPEPTIDASE"/>
    <property type="match status" value="1"/>
</dbReference>
<dbReference type="FunFam" id="3.40.50.1820:FF:000072">
    <property type="entry name" value="Serine carboxypeptidase-like 19"/>
    <property type="match status" value="1"/>
</dbReference>
<gene>
    <name evidence="5" type="ORF">HU200_000609</name>
</gene>
<keyword evidence="3" id="KW-0325">Glycoprotein</keyword>
<evidence type="ECO:0000256" key="1">
    <source>
        <dbReference type="ARBA" id="ARBA00009431"/>
    </source>
</evidence>
<reference evidence="5" key="1">
    <citation type="submission" date="2020-07" db="EMBL/GenBank/DDBJ databases">
        <title>Genome sequence and genetic diversity analysis of an under-domesticated orphan crop, white fonio (Digitaria exilis).</title>
        <authorList>
            <person name="Bennetzen J.L."/>
            <person name="Chen S."/>
            <person name="Ma X."/>
            <person name="Wang X."/>
            <person name="Yssel A.E.J."/>
            <person name="Chaluvadi S.R."/>
            <person name="Johnson M."/>
            <person name="Gangashetty P."/>
            <person name="Hamidou F."/>
            <person name="Sanogo M.D."/>
            <person name="Zwaenepoel A."/>
            <person name="Wallace J."/>
            <person name="Van De Peer Y."/>
            <person name="Van Deynze A."/>
        </authorList>
    </citation>
    <scope>NUCLEOTIDE SEQUENCE</scope>
    <source>
        <tissue evidence="5">Leaves</tissue>
    </source>
</reference>
<keyword evidence="6" id="KW-1185">Reference proteome</keyword>
<dbReference type="PRINTS" id="PR00724">
    <property type="entry name" value="CRBOXYPTASEC"/>
</dbReference>
<evidence type="ECO:0000256" key="2">
    <source>
        <dbReference type="ARBA" id="ARBA00022729"/>
    </source>
</evidence>
<dbReference type="PROSITE" id="PS00560">
    <property type="entry name" value="CARBOXYPEPT_SER_HIS"/>
    <property type="match status" value="1"/>
</dbReference>
<evidence type="ECO:0000256" key="4">
    <source>
        <dbReference type="SAM" id="SignalP"/>
    </source>
</evidence>
<dbReference type="InterPro" id="IPR033124">
    <property type="entry name" value="Ser_caboxypep_his_AS"/>
</dbReference>
<evidence type="ECO:0000313" key="6">
    <source>
        <dbReference type="Proteomes" id="UP000636709"/>
    </source>
</evidence>
<protein>
    <submittedName>
        <fullName evidence="5">Uncharacterized protein</fullName>
    </submittedName>
</protein>
<dbReference type="Gene3D" id="3.40.50.12670">
    <property type="match status" value="1"/>
</dbReference>
<organism evidence="5 6">
    <name type="scientific">Digitaria exilis</name>
    <dbReference type="NCBI Taxonomy" id="1010633"/>
    <lineage>
        <taxon>Eukaryota</taxon>
        <taxon>Viridiplantae</taxon>
        <taxon>Streptophyta</taxon>
        <taxon>Embryophyta</taxon>
        <taxon>Tracheophyta</taxon>
        <taxon>Spermatophyta</taxon>
        <taxon>Magnoliopsida</taxon>
        <taxon>Liliopsida</taxon>
        <taxon>Poales</taxon>
        <taxon>Poaceae</taxon>
        <taxon>PACMAD clade</taxon>
        <taxon>Panicoideae</taxon>
        <taxon>Panicodae</taxon>
        <taxon>Paniceae</taxon>
        <taxon>Anthephorinae</taxon>
        <taxon>Digitaria</taxon>
    </lineage>
</organism>
<dbReference type="Gene3D" id="3.40.50.1820">
    <property type="entry name" value="alpha/beta hydrolase"/>
    <property type="match status" value="1"/>
</dbReference>
<sequence length="483" mass="53725">MGGTMLFNGELPWWMLLVLIICCRLSSPSSANAAEERVVTHLPGFQGPLPFDLRTGYVEVDESNGVRLFYYFTPSERSPADDPLMIWLSGGPGCTSFAGLVYQIGPLKFDSQGYKNGLPKLVYQSESWTKVSNIIFLDSPVGAGFSYSVAEHGYTSSDTRAVKQIVIFLRKWFEVHPEFLSNPLYIGGDSYSGMIVPAVTSEIAKSINVVSEPALNLKGYLVGNPFTDVNFDKPSKIPFAHRVGLISDQFYEAYKKSCSVGDSSNLSMQCIKSLDTIDECVKDIYPFHILEPNCAIVSPHPPNIVKLKLNSGVREMQLLQDQDYAAEGFHLSEIYTHCRAGLYELSILWANNATVREALGIHKGTVRTWLRCNKAIQYSNDISSSVKYHLDVTTKGYRGLVYSGDHDMVVPYVGTQSWIRSLNFSTVDDWRPWYVDGQVGGYTTSYSNNFTFATVKGAGHTAPEYMPKQCLAMVSRWLGGEPL</sequence>
<accession>A0A835G1J2</accession>
<comment type="similarity">
    <text evidence="1">Belongs to the peptidase S10 family.</text>
</comment>
<dbReference type="GO" id="GO:0016747">
    <property type="term" value="F:acyltransferase activity, transferring groups other than amino-acyl groups"/>
    <property type="evidence" value="ECO:0007669"/>
    <property type="project" value="TreeGrafter"/>
</dbReference>
<dbReference type="InterPro" id="IPR029058">
    <property type="entry name" value="AB_hydrolase_fold"/>
</dbReference>
<evidence type="ECO:0000313" key="5">
    <source>
        <dbReference type="EMBL" id="KAF8781250.1"/>
    </source>
</evidence>
<dbReference type="GO" id="GO:0004185">
    <property type="term" value="F:serine-type carboxypeptidase activity"/>
    <property type="evidence" value="ECO:0007669"/>
    <property type="project" value="InterPro"/>
</dbReference>
<dbReference type="Pfam" id="PF00450">
    <property type="entry name" value="Peptidase_S10"/>
    <property type="match status" value="1"/>
</dbReference>
<evidence type="ECO:0000256" key="3">
    <source>
        <dbReference type="ARBA" id="ARBA00023180"/>
    </source>
</evidence>
<dbReference type="FunFam" id="3.40.50.12670:FF:000001">
    <property type="entry name" value="Carboxypeptidase"/>
    <property type="match status" value="1"/>
</dbReference>
<dbReference type="Proteomes" id="UP000636709">
    <property type="component" value="Unassembled WGS sequence"/>
</dbReference>
<dbReference type="SUPFAM" id="SSF53474">
    <property type="entry name" value="alpha/beta-Hydrolases"/>
    <property type="match status" value="1"/>
</dbReference>
<dbReference type="EMBL" id="JACEFO010000097">
    <property type="protein sequence ID" value="KAF8781250.1"/>
    <property type="molecule type" value="Genomic_DNA"/>
</dbReference>
<comment type="caution">
    <text evidence="5">The sequence shown here is derived from an EMBL/GenBank/DDBJ whole genome shotgun (WGS) entry which is preliminary data.</text>
</comment>
<feature type="chain" id="PRO_5033003918" evidence="4">
    <location>
        <begin position="34"/>
        <end position="483"/>
    </location>
</feature>
<keyword evidence="2 4" id="KW-0732">Signal</keyword>
<dbReference type="PANTHER" id="PTHR11802:SF303">
    <property type="entry name" value="SERINE CARBOXYPEPTIDASE 1"/>
    <property type="match status" value="1"/>
</dbReference>
<dbReference type="GO" id="GO:0006508">
    <property type="term" value="P:proteolysis"/>
    <property type="evidence" value="ECO:0007669"/>
    <property type="project" value="InterPro"/>
</dbReference>
<proteinExistence type="inferred from homology"/>
<dbReference type="InterPro" id="IPR001563">
    <property type="entry name" value="Peptidase_S10"/>
</dbReference>
<dbReference type="OrthoDB" id="443318at2759"/>
<dbReference type="AlphaFoldDB" id="A0A835G1J2"/>
<dbReference type="GO" id="GO:0019748">
    <property type="term" value="P:secondary metabolic process"/>
    <property type="evidence" value="ECO:0007669"/>
    <property type="project" value="TreeGrafter"/>
</dbReference>
<name>A0A835G1J2_9POAL</name>
<feature type="signal peptide" evidence="4">
    <location>
        <begin position="1"/>
        <end position="33"/>
    </location>
</feature>